<protein>
    <submittedName>
        <fullName evidence="4">CAAX amino terminal protease family protein</fullName>
    </submittedName>
</protein>
<evidence type="ECO:0000313" key="5">
    <source>
        <dbReference type="Proteomes" id="UP000003656"/>
    </source>
</evidence>
<dbReference type="GO" id="GO:0006508">
    <property type="term" value="P:proteolysis"/>
    <property type="evidence" value="ECO:0007669"/>
    <property type="project" value="UniProtKB-KW"/>
</dbReference>
<comment type="caution">
    <text evidence="4">The sequence shown here is derived from an EMBL/GenBank/DDBJ whole genome shotgun (WGS) entry which is preliminary data.</text>
</comment>
<feature type="transmembrane region" description="Helical" evidence="2">
    <location>
        <begin position="281"/>
        <end position="306"/>
    </location>
</feature>
<feature type="transmembrane region" description="Helical" evidence="2">
    <location>
        <begin position="471"/>
        <end position="496"/>
    </location>
</feature>
<dbReference type="PANTHER" id="PTHR36435:SF1">
    <property type="entry name" value="CAAX AMINO TERMINAL PROTEASE FAMILY PROTEIN"/>
    <property type="match status" value="1"/>
</dbReference>
<keyword evidence="4" id="KW-0645">Protease</keyword>
<sequence>MQTQQPMPEQFPAQPIATQPMPAAQFAQPYGTSQQCNPAQSYGISQPFGHAQQFGPAQQFDAAQQFSQAQQVGQPLPNQPMAPISPSISPSVDAMDAGMPPVSYGQPQLTYQPQFQPQSQSQPVCQPQPQLRPSAQFAPQSTPQFAHAYPQTAPAVQVPAAQGAPVVPSAPAIQTAAPAQLPPGPQVAYPAWVDPLRLVAAKACYNRVALGAVVMLLTFQVIVTGAILALNAAHADLDNIWLTMFLQDFVLYLIAMPLGLLTMRSAKPVPTQQFSMTPGRFCLLLLMCLPIMYGGNIIGIVLAGLVSGGKASNSLETTFSQSVWANLVFTVIAAPLMEEWFFRKQVISRLRRFGEKPAILISAIIFGMGHANIYQFFYAFGLGLLWGWIYMRTSRLRYTIAMHMFVNLNGSILSSWAAEATERKDVWAAIGTMYLLLMMGGAIAGLVLLIVKRSMFIFYTAPEQLPKGQAGPVAFGNVGMIMFIVVAVLLTALSIISQMS</sequence>
<dbReference type="Pfam" id="PF02517">
    <property type="entry name" value="Rce1-like"/>
    <property type="match status" value="1"/>
</dbReference>
<evidence type="ECO:0000256" key="1">
    <source>
        <dbReference type="SAM" id="MobiDB-lite"/>
    </source>
</evidence>
<dbReference type="GO" id="GO:0004175">
    <property type="term" value="F:endopeptidase activity"/>
    <property type="evidence" value="ECO:0007669"/>
    <property type="project" value="UniProtKB-ARBA"/>
</dbReference>
<evidence type="ECO:0000259" key="3">
    <source>
        <dbReference type="Pfam" id="PF02517"/>
    </source>
</evidence>
<dbReference type="eggNOG" id="COG1266">
    <property type="taxonomic scope" value="Bacteria"/>
</dbReference>
<feature type="transmembrane region" description="Helical" evidence="2">
    <location>
        <begin position="208"/>
        <end position="234"/>
    </location>
</feature>
<keyword evidence="4" id="KW-0378">Hydrolase</keyword>
<evidence type="ECO:0000256" key="2">
    <source>
        <dbReference type="SAM" id="Phobius"/>
    </source>
</evidence>
<feature type="compositionally biased region" description="Polar residues" evidence="1">
    <location>
        <begin position="30"/>
        <end position="44"/>
    </location>
</feature>
<feature type="transmembrane region" description="Helical" evidence="2">
    <location>
        <begin position="400"/>
        <end position="419"/>
    </location>
</feature>
<feature type="transmembrane region" description="Helical" evidence="2">
    <location>
        <begin position="318"/>
        <end position="337"/>
    </location>
</feature>
<feature type="transmembrane region" description="Helical" evidence="2">
    <location>
        <begin position="358"/>
        <end position="380"/>
    </location>
</feature>
<keyword evidence="2" id="KW-0812">Transmembrane</keyword>
<keyword evidence="2" id="KW-1133">Transmembrane helix</keyword>
<feature type="domain" description="CAAX prenyl protease 2/Lysostaphin resistance protein A-like" evidence="3">
    <location>
        <begin position="322"/>
        <end position="408"/>
    </location>
</feature>
<name>D1NUH4_9BIFI</name>
<dbReference type="EMBL" id="ABXB03000002">
    <property type="protein sequence ID" value="EFA23378.1"/>
    <property type="molecule type" value="Genomic_DNA"/>
</dbReference>
<dbReference type="InterPro" id="IPR003675">
    <property type="entry name" value="Rce1/LyrA-like_dom"/>
</dbReference>
<feature type="region of interest" description="Disordered" evidence="1">
    <location>
        <begin position="1"/>
        <end position="141"/>
    </location>
</feature>
<organism evidence="4 5">
    <name type="scientific">Bifidobacterium gallicum DSM 20093 = LMG 11596</name>
    <dbReference type="NCBI Taxonomy" id="561180"/>
    <lineage>
        <taxon>Bacteria</taxon>
        <taxon>Bacillati</taxon>
        <taxon>Actinomycetota</taxon>
        <taxon>Actinomycetes</taxon>
        <taxon>Bifidobacteriales</taxon>
        <taxon>Bifidobacteriaceae</taxon>
        <taxon>Bifidobacterium</taxon>
    </lineage>
</organism>
<dbReference type="STRING" id="561180.BIFGAL_03497"/>
<feature type="compositionally biased region" description="Polar residues" evidence="1">
    <location>
        <begin position="131"/>
        <end position="141"/>
    </location>
</feature>
<feature type="transmembrane region" description="Helical" evidence="2">
    <location>
        <begin position="426"/>
        <end position="451"/>
    </location>
</feature>
<keyword evidence="2" id="KW-0472">Membrane</keyword>
<accession>D1NUH4</accession>
<dbReference type="AlphaFoldDB" id="D1NUH4"/>
<dbReference type="InterPro" id="IPR052710">
    <property type="entry name" value="CAAX_protease"/>
</dbReference>
<dbReference type="Proteomes" id="UP000003656">
    <property type="component" value="Unassembled WGS sequence"/>
</dbReference>
<feature type="compositionally biased region" description="Low complexity" evidence="1">
    <location>
        <begin position="51"/>
        <end position="74"/>
    </location>
</feature>
<dbReference type="GO" id="GO:0080120">
    <property type="term" value="P:CAAX-box protein maturation"/>
    <property type="evidence" value="ECO:0007669"/>
    <property type="project" value="UniProtKB-ARBA"/>
</dbReference>
<reference evidence="4 5" key="1">
    <citation type="submission" date="2009-11" db="EMBL/GenBank/DDBJ databases">
        <authorList>
            <person name="Weinstock G."/>
            <person name="Sodergren E."/>
            <person name="Clifton S."/>
            <person name="Fulton L."/>
            <person name="Fulton B."/>
            <person name="Courtney L."/>
            <person name="Fronick C."/>
            <person name="Harrison M."/>
            <person name="Strong C."/>
            <person name="Farmer C."/>
            <person name="Delahaunty K."/>
            <person name="Markovic C."/>
            <person name="Hall O."/>
            <person name="Minx P."/>
            <person name="Tomlinson C."/>
            <person name="Mitreva M."/>
            <person name="Nelson J."/>
            <person name="Hou S."/>
            <person name="Wollam A."/>
            <person name="Pepin K.H."/>
            <person name="Johnson M."/>
            <person name="Bhonagiri V."/>
            <person name="Nash W.E."/>
            <person name="Warren W."/>
            <person name="Chinwalla A."/>
            <person name="Mardis E.R."/>
            <person name="Wilson R.K."/>
        </authorList>
    </citation>
    <scope>NUCLEOTIDE SEQUENCE [LARGE SCALE GENOMIC DNA]</scope>
    <source>
        <strain evidence="4 5">DSM 20093</strain>
    </source>
</reference>
<dbReference type="PANTHER" id="PTHR36435">
    <property type="entry name" value="SLR1288 PROTEIN"/>
    <property type="match status" value="1"/>
</dbReference>
<evidence type="ECO:0000313" key="4">
    <source>
        <dbReference type="EMBL" id="EFA23378.1"/>
    </source>
</evidence>
<proteinExistence type="predicted"/>
<feature type="compositionally biased region" description="Low complexity" evidence="1">
    <location>
        <begin position="106"/>
        <end position="129"/>
    </location>
</feature>
<gene>
    <name evidence="4" type="ORF">BIFGAL_03497</name>
</gene>
<feature type="transmembrane region" description="Helical" evidence="2">
    <location>
        <begin position="240"/>
        <end position="261"/>
    </location>
</feature>